<evidence type="ECO:0000259" key="2">
    <source>
        <dbReference type="PROSITE" id="PS50851"/>
    </source>
</evidence>
<comment type="caution">
    <text evidence="3">The sequence shown here is derived from an EMBL/GenBank/DDBJ whole genome shotgun (WGS) entry which is preliminary data.</text>
</comment>
<dbReference type="GO" id="GO:0007165">
    <property type="term" value="P:signal transduction"/>
    <property type="evidence" value="ECO:0007669"/>
    <property type="project" value="InterPro"/>
</dbReference>
<organism evidence="3 4">
    <name type="scientific">Archangium violaceum Cb vi76</name>
    <dbReference type="NCBI Taxonomy" id="1406225"/>
    <lineage>
        <taxon>Bacteria</taxon>
        <taxon>Pseudomonadati</taxon>
        <taxon>Myxococcota</taxon>
        <taxon>Myxococcia</taxon>
        <taxon>Myxococcales</taxon>
        <taxon>Cystobacterineae</taxon>
        <taxon>Archangiaceae</taxon>
        <taxon>Archangium</taxon>
    </lineage>
</organism>
<dbReference type="Proteomes" id="UP000028547">
    <property type="component" value="Unassembled WGS sequence"/>
</dbReference>
<evidence type="ECO:0000313" key="4">
    <source>
        <dbReference type="Proteomes" id="UP000028547"/>
    </source>
</evidence>
<accession>A0A084SI87</accession>
<dbReference type="SUPFAM" id="SSF50341">
    <property type="entry name" value="CheW-like"/>
    <property type="match status" value="1"/>
</dbReference>
<dbReference type="SMART" id="SM00260">
    <property type="entry name" value="CheW"/>
    <property type="match status" value="1"/>
</dbReference>
<dbReference type="InterPro" id="IPR002545">
    <property type="entry name" value="CheW-lke_dom"/>
</dbReference>
<protein>
    <recommendedName>
        <fullName evidence="2">CheW-like domain-containing protein</fullName>
    </recommendedName>
</protein>
<feature type="region of interest" description="Disordered" evidence="1">
    <location>
        <begin position="149"/>
        <end position="177"/>
    </location>
</feature>
<reference evidence="3 4" key="1">
    <citation type="submission" date="2014-07" db="EMBL/GenBank/DDBJ databases">
        <title>Draft Genome Sequence of Gephyronic Acid Producer, Cystobacter violaceus Strain Cb vi76.</title>
        <authorList>
            <person name="Stevens D.C."/>
            <person name="Young J."/>
            <person name="Carmichael R."/>
            <person name="Tan J."/>
            <person name="Taylor R.E."/>
        </authorList>
    </citation>
    <scope>NUCLEOTIDE SEQUENCE [LARGE SCALE GENOMIC DNA]</scope>
    <source>
        <strain evidence="3 4">Cb vi76</strain>
    </source>
</reference>
<proteinExistence type="predicted"/>
<dbReference type="InterPro" id="IPR036061">
    <property type="entry name" value="CheW-like_dom_sf"/>
</dbReference>
<dbReference type="Gene3D" id="2.40.50.180">
    <property type="entry name" value="CheA-289, Domain 4"/>
    <property type="match status" value="1"/>
</dbReference>
<feature type="domain" description="CheW-like" evidence="2">
    <location>
        <begin position="27"/>
        <end position="196"/>
    </location>
</feature>
<dbReference type="PANTHER" id="PTHR22617">
    <property type="entry name" value="CHEMOTAXIS SENSOR HISTIDINE KINASE-RELATED"/>
    <property type="match status" value="1"/>
</dbReference>
<dbReference type="PROSITE" id="PS50851">
    <property type="entry name" value="CHEW"/>
    <property type="match status" value="1"/>
</dbReference>
<dbReference type="GO" id="GO:0006935">
    <property type="term" value="P:chemotaxis"/>
    <property type="evidence" value="ECO:0007669"/>
    <property type="project" value="InterPro"/>
</dbReference>
<dbReference type="RefSeq" id="WP_043409701.1">
    <property type="nucleotide sequence ID" value="NZ_JPMI01000302.1"/>
</dbReference>
<dbReference type="Pfam" id="PF01584">
    <property type="entry name" value="CheW"/>
    <property type="match status" value="1"/>
</dbReference>
<evidence type="ECO:0000313" key="3">
    <source>
        <dbReference type="EMBL" id="KFA88172.1"/>
    </source>
</evidence>
<gene>
    <name evidence="3" type="ORF">Q664_43085</name>
</gene>
<sequence>MRQRFNVLSQLTQSQADEAAAAERDPLVQLCAFFVGPEEYAVDIMRVEEILQPQRLTPIRGAPLFIEGVIRLRGSIIPVVDLRKRLLGVEAPVDTPKTRLLVCWLGRRRVAFTVDRVSEVVRLRRSEIKPAPAIGAVGPAPFVVGVYGEQEKREQEKHEKREPERRGLERRAPESRGQERLKLLLDVKALLLSEMVRDSGRRMNG</sequence>
<name>A0A084SI87_9BACT</name>
<evidence type="ECO:0000256" key="1">
    <source>
        <dbReference type="SAM" id="MobiDB-lite"/>
    </source>
</evidence>
<dbReference type="PANTHER" id="PTHR22617:SF23">
    <property type="entry name" value="CHEMOTAXIS PROTEIN CHEW"/>
    <property type="match status" value="1"/>
</dbReference>
<dbReference type="EMBL" id="JPMI01000302">
    <property type="protein sequence ID" value="KFA88172.1"/>
    <property type="molecule type" value="Genomic_DNA"/>
</dbReference>
<dbReference type="AlphaFoldDB" id="A0A084SI87"/>
<dbReference type="InterPro" id="IPR039315">
    <property type="entry name" value="CheW"/>
</dbReference>
<dbReference type="Gene3D" id="2.30.30.40">
    <property type="entry name" value="SH3 Domains"/>
    <property type="match status" value="1"/>
</dbReference>
<dbReference type="GO" id="GO:0005829">
    <property type="term" value="C:cytosol"/>
    <property type="evidence" value="ECO:0007669"/>
    <property type="project" value="TreeGrafter"/>
</dbReference>